<dbReference type="EC" id="3.4.19.12" evidence="3"/>
<feature type="compositionally biased region" description="Polar residues" evidence="8">
    <location>
        <begin position="760"/>
        <end position="774"/>
    </location>
</feature>
<feature type="compositionally biased region" description="Polar residues" evidence="8">
    <location>
        <begin position="160"/>
        <end position="176"/>
    </location>
</feature>
<feature type="region of interest" description="Disordered" evidence="8">
    <location>
        <begin position="497"/>
        <end position="557"/>
    </location>
</feature>
<dbReference type="PANTHER" id="PTHR21646:SF24">
    <property type="entry name" value="UBIQUITIN CARBOXYL-TERMINAL HYDROLASE"/>
    <property type="match status" value="1"/>
</dbReference>
<evidence type="ECO:0000259" key="10">
    <source>
        <dbReference type="PROSITE" id="PS51283"/>
    </source>
</evidence>
<feature type="region of interest" description="Disordered" evidence="8">
    <location>
        <begin position="459"/>
        <end position="478"/>
    </location>
</feature>
<evidence type="ECO:0000256" key="4">
    <source>
        <dbReference type="ARBA" id="ARBA00022670"/>
    </source>
</evidence>
<feature type="compositionally biased region" description="Basic and acidic residues" evidence="8">
    <location>
        <begin position="148"/>
        <end position="159"/>
    </location>
</feature>
<feature type="compositionally biased region" description="Acidic residues" evidence="8">
    <location>
        <begin position="2047"/>
        <end position="2058"/>
    </location>
</feature>
<comment type="similarity">
    <text evidence="2">Belongs to the peptidase C19 family.</text>
</comment>
<dbReference type="PANTHER" id="PTHR21646">
    <property type="entry name" value="UBIQUITIN CARBOXYL-TERMINAL HYDROLASE"/>
    <property type="match status" value="1"/>
</dbReference>
<dbReference type="GeneID" id="54548597"/>
<feature type="compositionally biased region" description="Polar residues" evidence="8">
    <location>
        <begin position="1714"/>
        <end position="1730"/>
    </location>
</feature>
<feature type="compositionally biased region" description="Low complexity" evidence="8">
    <location>
        <begin position="646"/>
        <end position="656"/>
    </location>
</feature>
<feature type="region of interest" description="Disordered" evidence="8">
    <location>
        <begin position="361"/>
        <end position="418"/>
    </location>
</feature>
<feature type="compositionally biased region" description="Polar residues" evidence="8">
    <location>
        <begin position="1738"/>
        <end position="1748"/>
    </location>
</feature>
<feature type="region of interest" description="Disordered" evidence="8">
    <location>
        <begin position="2043"/>
        <end position="2086"/>
    </location>
</feature>
<dbReference type="InterPro" id="IPR006615">
    <property type="entry name" value="Pept_C19_DUSP"/>
</dbReference>
<dbReference type="SUPFAM" id="SSF143791">
    <property type="entry name" value="DUSP-like"/>
    <property type="match status" value="1"/>
</dbReference>
<gene>
    <name evidence="11" type="ORF">EI97DRAFT_373926</name>
</gene>
<dbReference type="GO" id="GO:0016579">
    <property type="term" value="P:protein deubiquitination"/>
    <property type="evidence" value="ECO:0007669"/>
    <property type="project" value="InterPro"/>
</dbReference>
<feature type="compositionally biased region" description="Basic residues" evidence="8">
    <location>
        <begin position="1770"/>
        <end position="1796"/>
    </location>
</feature>
<feature type="region of interest" description="Disordered" evidence="8">
    <location>
        <begin position="1074"/>
        <end position="1096"/>
    </location>
</feature>
<evidence type="ECO:0000259" key="9">
    <source>
        <dbReference type="PROSITE" id="PS50235"/>
    </source>
</evidence>
<dbReference type="OrthoDB" id="952271at2759"/>
<dbReference type="InterPro" id="IPR038765">
    <property type="entry name" value="Papain-like_cys_pep_sf"/>
</dbReference>
<feature type="compositionally biased region" description="Polar residues" evidence="8">
    <location>
        <begin position="435"/>
        <end position="452"/>
    </location>
</feature>
<dbReference type="Pfam" id="PF06337">
    <property type="entry name" value="DUSP"/>
    <property type="match status" value="1"/>
</dbReference>
<evidence type="ECO:0000313" key="11">
    <source>
        <dbReference type="EMBL" id="KAF2277911.1"/>
    </source>
</evidence>
<feature type="region of interest" description="Disordered" evidence="8">
    <location>
        <begin position="1158"/>
        <end position="1218"/>
    </location>
</feature>
<feature type="region of interest" description="Disordered" evidence="8">
    <location>
        <begin position="136"/>
        <end position="176"/>
    </location>
</feature>
<feature type="compositionally biased region" description="Polar residues" evidence="8">
    <location>
        <begin position="463"/>
        <end position="478"/>
    </location>
</feature>
<feature type="compositionally biased region" description="Low complexity" evidence="8">
    <location>
        <begin position="497"/>
        <end position="512"/>
    </location>
</feature>
<keyword evidence="6" id="KW-0378">Hydrolase</keyword>
<dbReference type="PROSITE" id="PS00973">
    <property type="entry name" value="USP_2"/>
    <property type="match status" value="1"/>
</dbReference>
<dbReference type="PROSITE" id="PS51283">
    <property type="entry name" value="DUSP"/>
    <property type="match status" value="1"/>
</dbReference>
<dbReference type="InterPro" id="IPR028889">
    <property type="entry name" value="USP"/>
</dbReference>
<keyword evidence="5" id="KW-0833">Ubl conjugation pathway</keyword>
<dbReference type="EMBL" id="ML986489">
    <property type="protein sequence ID" value="KAF2277911.1"/>
    <property type="molecule type" value="Genomic_DNA"/>
</dbReference>
<dbReference type="PROSITE" id="PS50235">
    <property type="entry name" value="USP_3"/>
    <property type="match status" value="1"/>
</dbReference>
<evidence type="ECO:0000256" key="2">
    <source>
        <dbReference type="ARBA" id="ARBA00009085"/>
    </source>
</evidence>
<comment type="catalytic activity">
    <reaction evidence="1">
        <text>Thiol-dependent hydrolysis of ester, thioester, amide, peptide and isopeptide bonds formed by the C-terminal Gly of ubiquitin (a 76-residue protein attached to proteins as an intracellular targeting signal).</text>
        <dbReference type="EC" id="3.4.19.12"/>
    </reaction>
</comment>
<feature type="region of interest" description="Disordered" evidence="8">
    <location>
        <begin position="646"/>
        <end position="862"/>
    </location>
</feature>
<dbReference type="GO" id="GO:0006508">
    <property type="term" value="P:proteolysis"/>
    <property type="evidence" value="ECO:0007669"/>
    <property type="project" value="UniProtKB-KW"/>
</dbReference>
<dbReference type="Gene3D" id="3.30.2230.10">
    <property type="entry name" value="DUSP-like"/>
    <property type="match status" value="1"/>
</dbReference>
<accession>A0A6A6JMT8</accession>
<feature type="compositionally biased region" description="Gly residues" evidence="8">
    <location>
        <begin position="2152"/>
        <end position="2165"/>
    </location>
</feature>
<dbReference type="Pfam" id="PF00443">
    <property type="entry name" value="UCH"/>
    <property type="match status" value="1"/>
</dbReference>
<dbReference type="RefSeq" id="XP_033655450.1">
    <property type="nucleotide sequence ID" value="XM_033795422.1"/>
</dbReference>
<dbReference type="GO" id="GO:0004843">
    <property type="term" value="F:cysteine-type deubiquitinase activity"/>
    <property type="evidence" value="ECO:0007669"/>
    <property type="project" value="UniProtKB-EC"/>
</dbReference>
<evidence type="ECO:0000313" key="12">
    <source>
        <dbReference type="Proteomes" id="UP000800097"/>
    </source>
</evidence>
<feature type="domain" description="USP" evidence="9">
    <location>
        <begin position="1219"/>
        <end position="2025"/>
    </location>
</feature>
<keyword evidence="7" id="KW-0788">Thiol protease</keyword>
<dbReference type="Proteomes" id="UP000800097">
    <property type="component" value="Unassembled WGS sequence"/>
</dbReference>
<protein>
    <recommendedName>
        <fullName evidence="3">ubiquitinyl hydrolase 1</fullName>
        <ecNumber evidence="3">3.4.19.12</ecNumber>
    </recommendedName>
</protein>
<dbReference type="SUPFAM" id="SSF54001">
    <property type="entry name" value="Cysteine proteinases"/>
    <property type="match status" value="1"/>
</dbReference>
<dbReference type="InterPro" id="IPR050185">
    <property type="entry name" value="Ub_carboxyl-term_hydrolase"/>
</dbReference>
<evidence type="ECO:0000256" key="3">
    <source>
        <dbReference type="ARBA" id="ARBA00012759"/>
    </source>
</evidence>
<proteinExistence type="inferred from homology"/>
<feature type="region of interest" description="Disordered" evidence="8">
    <location>
        <begin position="1705"/>
        <end position="1810"/>
    </location>
</feature>
<dbReference type="SMART" id="SM00695">
    <property type="entry name" value="DUSP"/>
    <property type="match status" value="1"/>
</dbReference>
<evidence type="ECO:0000256" key="6">
    <source>
        <dbReference type="ARBA" id="ARBA00022801"/>
    </source>
</evidence>
<keyword evidence="12" id="KW-1185">Reference proteome</keyword>
<name>A0A6A6JMT8_WESOR</name>
<feature type="compositionally biased region" description="Low complexity" evidence="8">
    <location>
        <begin position="725"/>
        <end position="735"/>
    </location>
</feature>
<feature type="compositionally biased region" description="Polar residues" evidence="8">
    <location>
        <begin position="851"/>
        <end position="862"/>
    </location>
</feature>
<organism evidence="11 12">
    <name type="scientific">Westerdykella ornata</name>
    <dbReference type="NCBI Taxonomy" id="318751"/>
    <lineage>
        <taxon>Eukaryota</taxon>
        <taxon>Fungi</taxon>
        <taxon>Dikarya</taxon>
        <taxon>Ascomycota</taxon>
        <taxon>Pezizomycotina</taxon>
        <taxon>Dothideomycetes</taxon>
        <taxon>Pleosporomycetidae</taxon>
        <taxon>Pleosporales</taxon>
        <taxon>Sporormiaceae</taxon>
        <taxon>Westerdykella</taxon>
    </lineage>
</organism>
<feature type="region of interest" description="Disordered" evidence="8">
    <location>
        <begin position="2124"/>
        <end position="2270"/>
    </location>
</feature>
<dbReference type="CDD" id="cd02674">
    <property type="entry name" value="Peptidase_C19R"/>
    <property type="match status" value="1"/>
</dbReference>
<sequence length="2270" mass="246989">MDPESAIFQPGDDFWRLQSEMLRVQQGQAELADRVSRLERRHDEDSRLKNVWGTSSPFPSLLGSTPQQVPLPQPAGDEFSNFDGQSSNLIGNLQLDAEDELPRRIGTTSRANSVRFDETADHGHWAHASRSSLDLIPRTGSGLGGHSMSERSYSHKSDGRQSSAGQSVHSATSGRANSLTGYGANSSADPPGIAPGLFILGPVPAIMRCWLSTNFKHDTLLYAAVCSGSYASCLDVRLLDHLGFRDRITEAEKGSRVIKLPVYLPEAISLSASSGSNSPAPQLPFINVEFRIAEVPQGDVERKGIQIFLGSDVLRQHNADILFSSNQLTLYDEDGNKLKIPLVRPENEGTFKSLITTSADWFSTPDKAPGEPETSAARQDSEEQAVDRSSATPEAKPDGGSAAAARKDEAAEGRIAGQRPLLGLSMRIDAAEGATESSPMSAAPHSGTSPAIWSNWRRDTEKASTQQDWGNAAKDSNTTYQRRDAGIKVLKPTRLVSRTVSSGPSTSPSPSTAHGTSRFFDDGKRRMSIGANKGKDKGQTPTLTRARSTNPVGGASAFSWMNSTAGTKRRAIDSRLSVSAGLHQAANLSLVRLSASAGCPCPLLLLLRSLPPASLPSASREARRSLVVTPFAPESVIATNLPALGAAPAPSVTTASTKKRKIAGSGPSPDVSQANSLAPHTLNDRSSTPLKSPRSSPLAPSAGLRSSPSPPRYIPRHMHDEVFEASAADDSASPSRDIANSAASSPTEAYAHLTLDSRESSNTMTADSDNSVPNSTQSTQPAPRPPPRSSSPAKRLHSDLDDAANDDADTQTARLSTSQSSPRATKPLPTASQRSARATSVEMVDAPTPSIPGNNLDTESSSHVPSLDEQVAKVLAIHQRPLSDGQEGFVVSEKWLARVFSRTTENRVRPGQFDKEATEGEIGPVDNSDLVDTSISSASLLTANGEPFVPLRPGLSLSHDFEVLPSDAWELIISWYGLKEGSPVIRRLVHNTTGDALAQNLQYELYPPIFTIRKAQKKEDGLDLSKPSPKLVASRSYPYVQFLKVAKTAAGIDMKTKVRVWRVLSSTRIDQSFTQPPGILTPDASPRPGSPVSATRNASVPLIVSMDDFLALADGAEREQVTGKDETANEKYNGHSSLHIVGLAEDQVLILEEEDEKGHYRTETSGKGAAKSDSQLSIKASGKVSKSTQSAANSGRNSPTTSGPMTRGRTRTGRTRGTVGLTNLGNTCYMNSALQCIRSVEELSLYFLMQKYKDDLNPDNPLGHGGSIARSYATLLESVYNVDGNSSFSPKAFKHALGRAQPLFSGYGQQDSQEFLSFLVDGLHEDLNRIKKKPYIEYPESDDQTVKDPAAIEALGQKFREIHHARNDSVAMDLFNGFYKNTMVCPECEKVSITFDPYSLLTLQLPIEQTWQHTITFVPRQGSMINVDVDIDKHASIKHLKEYIARRFEGVHWNRLMGAEVYSHKFFRILEDDKAISEYNFGVRDILYFYELDAAPTNWPPRKKKKQAYRSSFMNHGSSDEDIPQSPSPLSDRMVVPIFHRTPVRSNNYRAHHNWQMTLWPSFIMVTREEAMDYDAILKKVLAKVAQMTTRPILTEFTSGDQSPSSSDIVLTTAEDASPNADPRVQDGSVEGEENMVEVTMADANNTSPSEPSPDDMPEVLRPGTFIPPAFRALFEMKYGNPGGGIVPTGWGDDIHRRNYESLTSRVPVPASPQPSDASDANGNSNTSSGDELDDVPQFSNVAEQENQSSEDEIPSIEPPEHFARSGRQNSRKNRRKNMKFQKKQQQHAYSKKGKNRFKEQPSQSFSDVETDETAAIIRLGEAIILDWRHEGHEALFEGSMDEQDLRGVETTRVLETLKDPELDEKRNRRAMRRKNGITLKECFAETSKSEILSEDNAWYCNRCKERRRASKTLEIWTAPDILVVHLKRFSAVRNFRDKIEAFVDCPLEGLDLTGKVGLPEDKSLLYDLFAVDNHYGGLGGGHYTACARNFFDGKWYDYNDSIVSPKNPNNVVTSAAYLLFYRRRSDRPLGPPYLQKIVEQFRNPDSDDSVDGESDGADDQRNPSASLAGNGSRLGDSSRNGSSSALGAGAGALRAAGSTSAGNLLLNGAGVGTVDADEEMLEGQELPPPYDEGYAGGDDDDDDNNFQGVSVDGGGYGPLVGGYYPGAQWDFSNVPAENQSNDADDDDDRSDMVNLGEDDGDCRMLEDFGDELDMDGGLAPGMSTPLEEQVPPPYLDDGDDEGEVANVVLGPEEDATGVSVGRSENGKLD</sequence>
<dbReference type="InterPro" id="IPR001394">
    <property type="entry name" value="Peptidase_C19_UCH"/>
</dbReference>
<keyword evidence="4" id="KW-0645">Protease</keyword>
<feature type="compositionally biased region" description="Polar residues" evidence="8">
    <location>
        <begin position="1172"/>
        <end position="1204"/>
    </location>
</feature>
<feature type="region of interest" description="Disordered" evidence="8">
    <location>
        <begin position="432"/>
        <end position="452"/>
    </location>
</feature>
<dbReference type="Gene3D" id="3.90.70.10">
    <property type="entry name" value="Cysteine proteinases"/>
    <property type="match status" value="2"/>
</dbReference>
<dbReference type="InterPro" id="IPR018200">
    <property type="entry name" value="USP_CS"/>
</dbReference>
<dbReference type="PROSITE" id="PS00972">
    <property type="entry name" value="USP_1"/>
    <property type="match status" value="1"/>
</dbReference>
<feature type="compositionally biased region" description="Low complexity" evidence="8">
    <location>
        <begin position="2070"/>
        <end position="2086"/>
    </location>
</feature>
<feature type="region of interest" description="Disordered" evidence="8">
    <location>
        <begin position="1644"/>
        <end position="1664"/>
    </location>
</feature>
<evidence type="ECO:0000256" key="7">
    <source>
        <dbReference type="ARBA" id="ARBA00022807"/>
    </source>
</evidence>
<reference evidence="11" key="1">
    <citation type="journal article" date="2020" name="Stud. Mycol.">
        <title>101 Dothideomycetes genomes: a test case for predicting lifestyles and emergence of pathogens.</title>
        <authorList>
            <person name="Haridas S."/>
            <person name="Albert R."/>
            <person name="Binder M."/>
            <person name="Bloem J."/>
            <person name="Labutti K."/>
            <person name="Salamov A."/>
            <person name="Andreopoulos B."/>
            <person name="Baker S."/>
            <person name="Barry K."/>
            <person name="Bills G."/>
            <person name="Bluhm B."/>
            <person name="Cannon C."/>
            <person name="Castanera R."/>
            <person name="Culley D."/>
            <person name="Daum C."/>
            <person name="Ezra D."/>
            <person name="Gonzalez J."/>
            <person name="Henrissat B."/>
            <person name="Kuo A."/>
            <person name="Liang C."/>
            <person name="Lipzen A."/>
            <person name="Lutzoni F."/>
            <person name="Magnuson J."/>
            <person name="Mondo S."/>
            <person name="Nolan M."/>
            <person name="Ohm R."/>
            <person name="Pangilinan J."/>
            <person name="Park H.-J."/>
            <person name="Ramirez L."/>
            <person name="Alfaro M."/>
            <person name="Sun H."/>
            <person name="Tritt A."/>
            <person name="Yoshinaga Y."/>
            <person name="Zwiers L.-H."/>
            <person name="Turgeon B."/>
            <person name="Goodwin S."/>
            <person name="Spatafora J."/>
            <person name="Crous P."/>
            <person name="Grigoriev I."/>
        </authorList>
    </citation>
    <scope>NUCLEOTIDE SEQUENCE</scope>
    <source>
        <strain evidence="11">CBS 379.55</strain>
    </source>
</reference>
<evidence type="ECO:0000256" key="1">
    <source>
        <dbReference type="ARBA" id="ARBA00000707"/>
    </source>
</evidence>
<feature type="compositionally biased region" description="Polar residues" evidence="8">
    <location>
        <begin position="539"/>
        <end position="551"/>
    </location>
</feature>
<evidence type="ECO:0000256" key="5">
    <source>
        <dbReference type="ARBA" id="ARBA00022786"/>
    </source>
</evidence>
<dbReference type="InterPro" id="IPR035927">
    <property type="entry name" value="DUSP-like_sf"/>
</dbReference>
<dbReference type="CDD" id="cd17039">
    <property type="entry name" value="Ubl_ubiquitin_like"/>
    <property type="match status" value="1"/>
</dbReference>
<feature type="domain" description="DUSP" evidence="10">
    <location>
        <begin position="865"/>
        <end position="990"/>
    </location>
</feature>
<evidence type="ECO:0000256" key="8">
    <source>
        <dbReference type="SAM" id="MobiDB-lite"/>
    </source>
</evidence>
<feature type="compositionally biased region" description="Polar residues" evidence="8">
    <location>
        <begin position="810"/>
        <end position="823"/>
    </location>
</feature>
<feature type="compositionally biased region" description="Polar residues" evidence="8">
    <location>
        <begin position="670"/>
        <end position="695"/>
    </location>
</feature>